<dbReference type="PANTHER" id="PTHR30450:SF1">
    <property type="entry name" value="D-METHIONINE TRANSPORT SYSTEM PERMEASE PROTEIN METI-RELATED"/>
    <property type="match status" value="1"/>
</dbReference>
<keyword evidence="11" id="KW-1185">Reference proteome</keyword>
<dbReference type="Proteomes" id="UP000647416">
    <property type="component" value="Unassembled WGS sequence"/>
</dbReference>
<dbReference type="CDD" id="cd06261">
    <property type="entry name" value="TM_PBP2"/>
    <property type="match status" value="1"/>
</dbReference>
<feature type="transmembrane region" description="Helical" evidence="8">
    <location>
        <begin position="54"/>
        <end position="77"/>
    </location>
</feature>
<comment type="caution">
    <text evidence="10">The sequence shown here is derived from an EMBL/GenBank/DDBJ whole genome shotgun (WGS) entry which is preliminary data.</text>
</comment>
<evidence type="ECO:0000256" key="3">
    <source>
        <dbReference type="ARBA" id="ARBA00022448"/>
    </source>
</evidence>
<keyword evidence="4" id="KW-1003">Cell membrane</keyword>
<dbReference type="InterPro" id="IPR000515">
    <property type="entry name" value="MetI-like"/>
</dbReference>
<feature type="transmembrane region" description="Helical" evidence="8">
    <location>
        <begin position="20"/>
        <end position="42"/>
    </location>
</feature>
<evidence type="ECO:0000256" key="5">
    <source>
        <dbReference type="ARBA" id="ARBA00022692"/>
    </source>
</evidence>
<keyword evidence="6 8" id="KW-1133">Transmembrane helix</keyword>
<evidence type="ECO:0000256" key="1">
    <source>
        <dbReference type="ARBA" id="ARBA00004651"/>
    </source>
</evidence>
<dbReference type="GO" id="GO:0048473">
    <property type="term" value="P:D-methionine transmembrane transport"/>
    <property type="evidence" value="ECO:0007669"/>
    <property type="project" value="TreeGrafter"/>
</dbReference>
<dbReference type="GO" id="GO:0005886">
    <property type="term" value="C:plasma membrane"/>
    <property type="evidence" value="ECO:0007669"/>
    <property type="project" value="UniProtKB-SubCell"/>
</dbReference>
<evidence type="ECO:0000256" key="2">
    <source>
        <dbReference type="ARBA" id="ARBA00007069"/>
    </source>
</evidence>
<accession>A0A926FDS6</accession>
<organism evidence="10 11">
    <name type="scientific">Qingrenia yutianensis</name>
    <dbReference type="NCBI Taxonomy" id="2763676"/>
    <lineage>
        <taxon>Bacteria</taxon>
        <taxon>Bacillati</taxon>
        <taxon>Bacillota</taxon>
        <taxon>Clostridia</taxon>
        <taxon>Eubacteriales</taxon>
        <taxon>Oscillospiraceae</taxon>
        <taxon>Qingrenia</taxon>
    </lineage>
</organism>
<dbReference type="Pfam" id="PF00528">
    <property type="entry name" value="BPD_transp_1"/>
    <property type="match status" value="1"/>
</dbReference>
<dbReference type="PROSITE" id="PS50928">
    <property type="entry name" value="ABC_TM1"/>
    <property type="match status" value="1"/>
</dbReference>
<keyword evidence="5 8" id="KW-0812">Transmembrane</keyword>
<gene>
    <name evidence="10" type="ORF">H8706_06185</name>
</gene>
<comment type="similarity">
    <text evidence="2">Belongs to the binding-protein-dependent transport system permease family. CysTW subfamily.</text>
</comment>
<evidence type="ECO:0000259" key="9">
    <source>
        <dbReference type="PROSITE" id="PS50928"/>
    </source>
</evidence>
<evidence type="ECO:0000313" key="11">
    <source>
        <dbReference type="Proteomes" id="UP000647416"/>
    </source>
</evidence>
<evidence type="ECO:0000256" key="4">
    <source>
        <dbReference type="ARBA" id="ARBA00022475"/>
    </source>
</evidence>
<keyword evidence="7 8" id="KW-0472">Membrane</keyword>
<name>A0A926FDS6_9FIRM</name>
<dbReference type="InterPro" id="IPR051322">
    <property type="entry name" value="AA_ABC_Transporter_Permease"/>
</dbReference>
<dbReference type="Gene3D" id="1.10.3720.10">
    <property type="entry name" value="MetI-like"/>
    <property type="match status" value="1"/>
</dbReference>
<dbReference type="AlphaFoldDB" id="A0A926FDS6"/>
<dbReference type="InterPro" id="IPR035906">
    <property type="entry name" value="MetI-like_sf"/>
</dbReference>
<sequence>MFHSLWQNGIIQFGIWETVYMTLLSTIVSYVIGLPLGIMLSVTDKDGICPVLWLNRIVGFIVNIFRSIPFIILMVALLPVAKLVVGTSFGNKAMVVVLIIAAAPYVARMVESSIKEVDKGIIEAAQAMGTSTGKIITKVLIPEAKPSLIIGGVISMVTILSYSAMAATIGGGGLGQIAITYGYQRYNNDIIWICVVLTIIIVQIIQEAGAFIAHKTDKRIK</sequence>
<evidence type="ECO:0000256" key="8">
    <source>
        <dbReference type="RuleBase" id="RU363032"/>
    </source>
</evidence>
<dbReference type="SUPFAM" id="SSF161098">
    <property type="entry name" value="MetI-like"/>
    <property type="match status" value="1"/>
</dbReference>
<feature type="transmembrane region" description="Helical" evidence="8">
    <location>
        <begin position="190"/>
        <end position="213"/>
    </location>
</feature>
<keyword evidence="3 8" id="KW-0813">Transport</keyword>
<evidence type="ECO:0000313" key="10">
    <source>
        <dbReference type="EMBL" id="MBC8596454.1"/>
    </source>
</evidence>
<dbReference type="PANTHER" id="PTHR30450">
    <property type="entry name" value="ABC TRANSPORTER PERMEASE"/>
    <property type="match status" value="1"/>
</dbReference>
<comment type="subcellular location">
    <subcellularLocation>
        <location evidence="1 8">Cell membrane</location>
        <topology evidence="1 8">Multi-pass membrane protein</topology>
    </subcellularLocation>
</comment>
<evidence type="ECO:0000256" key="6">
    <source>
        <dbReference type="ARBA" id="ARBA00022989"/>
    </source>
</evidence>
<feature type="domain" description="ABC transmembrane type-1" evidence="9">
    <location>
        <begin position="15"/>
        <end position="206"/>
    </location>
</feature>
<dbReference type="FunFam" id="1.10.3720.10:FF:000002">
    <property type="entry name" value="D-methionine ABC transporter permease MetI"/>
    <property type="match status" value="1"/>
</dbReference>
<proteinExistence type="inferred from homology"/>
<feature type="transmembrane region" description="Helical" evidence="8">
    <location>
        <begin position="148"/>
        <end position="170"/>
    </location>
</feature>
<reference evidence="10" key="1">
    <citation type="submission" date="2020-08" db="EMBL/GenBank/DDBJ databases">
        <title>Genome public.</title>
        <authorList>
            <person name="Liu C."/>
            <person name="Sun Q."/>
        </authorList>
    </citation>
    <scope>NUCLEOTIDE SEQUENCE</scope>
    <source>
        <strain evidence="10">NSJ-50</strain>
    </source>
</reference>
<evidence type="ECO:0000256" key="7">
    <source>
        <dbReference type="ARBA" id="ARBA00023136"/>
    </source>
</evidence>
<feature type="transmembrane region" description="Helical" evidence="8">
    <location>
        <begin position="89"/>
        <end position="107"/>
    </location>
</feature>
<protein>
    <submittedName>
        <fullName evidence="10">ABC transporter permease</fullName>
    </submittedName>
</protein>
<dbReference type="EMBL" id="JACRTE010000005">
    <property type="protein sequence ID" value="MBC8596454.1"/>
    <property type="molecule type" value="Genomic_DNA"/>
</dbReference>